<keyword evidence="2" id="KW-1185">Reference proteome</keyword>
<dbReference type="InterPro" id="IPR000408">
    <property type="entry name" value="Reg_chr_condens"/>
</dbReference>
<sequence length="524" mass="57621">MAIQLFSWGNNVFKQVKNTTAFFLAKPVPVDSAVEEEPKRVPHESFPKDGVAVARHRTGDRTNIIDDVVERQRTTETKNLLSSTASYQSEQFFAPLCCSVSWSNLYTARFKGMQFSCQGYPAKGGTNPSQNVNRKTIPPCHKEQHGKIIAIASSWQHVCVAMDTGKLLFWEHGRFYDNPLCLDSNSNAEYKVTEVRSLVGGEHHFVLLGADGQIGIAEVEERVLAYRVVPLSAQACQVSCGKEHTLVLTDTGLVYSFGLGSRGQLGHDSTDQEVQPKLVDALDGLKIIAVAAGGWHSLALSDIGDVYTWGWNESGQLGLPSLNRISANKEVTPSQTECSAALDSTKDYNGSDSLVEESFPPGQPHRMDALLNNEEAVLSQGIKVSVPQTTNDEVTEDASELVSMDSIDVVSPTADFARCDMKQLQLKQTAIVFQCVPTLLDFPGSDEILVTTISCGSRHSALVTDKGELYTWGWNDYGQLGHADTITQHEPRRVNYFTEHELLVRDVTCGYWNTIASVETNVIE</sequence>
<dbReference type="PRINTS" id="PR00633">
    <property type="entry name" value="RCCNDNSATION"/>
</dbReference>
<dbReference type="InterPro" id="IPR052830">
    <property type="entry name" value="RCC1_domain-containing"/>
</dbReference>
<dbReference type="PROSITE" id="PS00626">
    <property type="entry name" value="RCC1_2"/>
    <property type="match status" value="3"/>
</dbReference>
<dbReference type="PROSITE" id="PS50012">
    <property type="entry name" value="RCC1_3"/>
    <property type="match status" value="4"/>
</dbReference>
<dbReference type="PANTHER" id="PTHR46849:SF1">
    <property type="entry name" value="RCC1 DOMAIN-CONTAINING PROTEIN 1"/>
    <property type="match status" value="1"/>
</dbReference>
<accession>A0ABM1DVW8</accession>
<organism evidence="2 3">
    <name type="scientific">Priapulus caudatus</name>
    <name type="common">Priapulid worm</name>
    <dbReference type="NCBI Taxonomy" id="37621"/>
    <lineage>
        <taxon>Eukaryota</taxon>
        <taxon>Metazoa</taxon>
        <taxon>Ecdysozoa</taxon>
        <taxon>Scalidophora</taxon>
        <taxon>Priapulida</taxon>
        <taxon>Priapulimorpha</taxon>
        <taxon>Priapulimorphida</taxon>
        <taxon>Priapulidae</taxon>
        <taxon>Priapulus</taxon>
    </lineage>
</organism>
<dbReference type="InterPro" id="IPR009091">
    <property type="entry name" value="RCC1/BLIP-II"/>
</dbReference>
<feature type="repeat" description="RCC1" evidence="1">
    <location>
        <begin position="304"/>
        <end position="335"/>
    </location>
</feature>
<name>A0ABM1DVW8_PRICU</name>
<dbReference type="RefSeq" id="XP_014664089.1">
    <property type="nucleotide sequence ID" value="XM_014808603.1"/>
</dbReference>
<protein>
    <submittedName>
        <fullName evidence="3">Probable E3 ubiquitin-protein ligase HERC3 isoform X1</fullName>
    </submittedName>
</protein>
<reference evidence="3" key="1">
    <citation type="submission" date="2025-08" db="UniProtKB">
        <authorList>
            <consortium name="RefSeq"/>
        </authorList>
    </citation>
    <scope>IDENTIFICATION</scope>
</reference>
<dbReference type="Pfam" id="PF00415">
    <property type="entry name" value="RCC1"/>
    <property type="match status" value="3"/>
</dbReference>
<evidence type="ECO:0000256" key="1">
    <source>
        <dbReference type="PROSITE-ProRule" id="PRU00235"/>
    </source>
</evidence>
<evidence type="ECO:0000313" key="2">
    <source>
        <dbReference type="Proteomes" id="UP000695022"/>
    </source>
</evidence>
<evidence type="ECO:0000313" key="3">
    <source>
        <dbReference type="RefSeq" id="XP_014664089.1"/>
    </source>
</evidence>
<dbReference type="Proteomes" id="UP000695022">
    <property type="component" value="Unplaced"/>
</dbReference>
<dbReference type="SUPFAM" id="SSF50985">
    <property type="entry name" value="RCC1/BLIP-II"/>
    <property type="match status" value="1"/>
</dbReference>
<feature type="repeat" description="RCC1" evidence="1">
    <location>
        <begin position="467"/>
        <end position="520"/>
    </location>
</feature>
<dbReference type="GeneID" id="106806607"/>
<dbReference type="PANTHER" id="PTHR46849">
    <property type="entry name" value="RCC1 DOMAIN-CONTAINING PROTEIN 1"/>
    <property type="match status" value="1"/>
</dbReference>
<feature type="repeat" description="RCC1" evidence="1">
    <location>
        <begin position="201"/>
        <end position="251"/>
    </location>
</feature>
<feature type="repeat" description="RCC1" evidence="1">
    <location>
        <begin position="252"/>
        <end position="303"/>
    </location>
</feature>
<proteinExistence type="predicted"/>
<gene>
    <name evidence="3" type="primary">LOC106806607</name>
</gene>
<dbReference type="Gene3D" id="2.130.10.30">
    <property type="entry name" value="Regulator of chromosome condensation 1/beta-lactamase-inhibitor protein II"/>
    <property type="match status" value="2"/>
</dbReference>